<dbReference type="Pfam" id="PF13432">
    <property type="entry name" value="TPR_16"/>
    <property type="match status" value="2"/>
</dbReference>
<gene>
    <name evidence="4" type="ORF">MMF97_02000</name>
</gene>
<comment type="caution">
    <text evidence="4">The sequence shown here is derived from an EMBL/GenBank/DDBJ whole genome shotgun (WGS) entry which is preliminary data.</text>
</comment>
<organism evidence="4 5">
    <name type="scientific">Pedobacter montanisoli</name>
    <dbReference type="NCBI Taxonomy" id="2923277"/>
    <lineage>
        <taxon>Bacteria</taxon>
        <taxon>Pseudomonadati</taxon>
        <taxon>Bacteroidota</taxon>
        <taxon>Sphingobacteriia</taxon>
        <taxon>Sphingobacteriales</taxon>
        <taxon>Sphingobacteriaceae</taxon>
        <taxon>Pedobacter</taxon>
    </lineage>
</organism>
<dbReference type="PANTHER" id="PTHR44943:SF4">
    <property type="entry name" value="TPR REPEAT-CONTAINING PROTEIN MJ0798"/>
    <property type="match status" value="1"/>
</dbReference>
<dbReference type="PROSITE" id="PS50005">
    <property type="entry name" value="TPR"/>
    <property type="match status" value="4"/>
</dbReference>
<dbReference type="SMART" id="SM00028">
    <property type="entry name" value="TPR"/>
    <property type="match status" value="9"/>
</dbReference>
<name>A0ABS9ZSA1_9SPHI</name>
<dbReference type="InterPro" id="IPR051685">
    <property type="entry name" value="Ycf3/AcsC/BcsC/TPR_MFPF"/>
</dbReference>
<dbReference type="InterPro" id="IPR013105">
    <property type="entry name" value="TPR_2"/>
</dbReference>
<feature type="repeat" description="TPR" evidence="3">
    <location>
        <begin position="433"/>
        <end position="466"/>
    </location>
</feature>
<feature type="repeat" description="TPR" evidence="3">
    <location>
        <begin position="258"/>
        <end position="291"/>
    </location>
</feature>
<evidence type="ECO:0000256" key="3">
    <source>
        <dbReference type="PROSITE-ProRule" id="PRU00339"/>
    </source>
</evidence>
<proteinExistence type="predicted"/>
<evidence type="ECO:0000313" key="5">
    <source>
        <dbReference type="Proteomes" id="UP001165460"/>
    </source>
</evidence>
<sequence>MTENYPKAASSFSKIVDLDPQNDAALFELANLYFKQNKFMEAEIAVKKAIAIKPANIWYLKLQADIYRRSGNPEALIRILDQLITLDENDRFYYFDKANALYFSGKKAEAEKLYQNIEQKFGSSRELEMARQRFAFQSKNAEKQQSDETVSTSNYLLKGAQLLENNKPSEALAVLQKAKQGEPQNFEIDLAMADVYQELKQSDAAIAALQNAFNNPEMPLNARLSVLGKILAKSGGLIKSKNITDLALNTLKEYPDNTKARLMYGDLLYQTGNLAVAKEQYAKAVKAEPQLYIAWEKLLAVQTLLGNYEEAIKVGEEALTYYPNQAILYYYKAFALHRNGQNAEAAFDIKNALQLDAEDKNLNAMILALQAEVFIDQGKLKEADEAFEKAIALAPNNYLTMSNYAYYMALRNHNLDKAESLALKAAAAHPANASVLDTYAFVLLKQNKLDAALENIKKALQSDPSNGVYIEHHGDILYLKGDKEKALEQWIKAGSSGNASDKLKRKINEKKYIK</sequence>
<dbReference type="SUPFAM" id="SSF48452">
    <property type="entry name" value="TPR-like"/>
    <property type="match status" value="3"/>
</dbReference>
<dbReference type="InterPro" id="IPR011990">
    <property type="entry name" value="TPR-like_helical_dom_sf"/>
</dbReference>
<dbReference type="RefSeq" id="WP_243358301.1">
    <property type="nucleotide sequence ID" value="NZ_JALGBH010000001.1"/>
</dbReference>
<dbReference type="Proteomes" id="UP001165460">
    <property type="component" value="Unassembled WGS sequence"/>
</dbReference>
<reference evidence="4" key="1">
    <citation type="submission" date="2022-03" db="EMBL/GenBank/DDBJ databases">
        <authorList>
            <person name="Woo C.Y."/>
        </authorList>
    </citation>
    <scope>NUCLEOTIDE SEQUENCE</scope>
    <source>
        <strain evidence="4">CYS-01</strain>
    </source>
</reference>
<dbReference type="PANTHER" id="PTHR44943">
    <property type="entry name" value="CELLULOSE SYNTHASE OPERON PROTEIN C"/>
    <property type="match status" value="1"/>
</dbReference>
<dbReference type="Gene3D" id="1.25.40.10">
    <property type="entry name" value="Tetratricopeptide repeat domain"/>
    <property type="match status" value="4"/>
</dbReference>
<dbReference type="Pfam" id="PF14559">
    <property type="entry name" value="TPR_19"/>
    <property type="match status" value="2"/>
</dbReference>
<keyword evidence="2 3" id="KW-0802">TPR repeat</keyword>
<feature type="repeat" description="TPR" evidence="3">
    <location>
        <begin position="23"/>
        <end position="56"/>
    </location>
</feature>
<dbReference type="EMBL" id="JALGBH010000001">
    <property type="protein sequence ID" value="MCJ0741465.1"/>
    <property type="molecule type" value="Genomic_DNA"/>
</dbReference>
<dbReference type="InterPro" id="IPR019734">
    <property type="entry name" value="TPR_rpt"/>
</dbReference>
<keyword evidence="1" id="KW-0677">Repeat</keyword>
<evidence type="ECO:0000313" key="4">
    <source>
        <dbReference type="EMBL" id="MCJ0741465.1"/>
    </source>
</evidence>
<dbReference type="Pfam" id="PF07719">
    <property type="entry name" value="TPR_2"/>
    <property type="match status" value="1"/>
</dbReference>
<protein>
    <submittedName>
        <fullName evidence="4">Tetratricopeptide repeat protein</fullName>
    </submittedName>
</protein>
<accession>A0ABS9ZSA1</accession>
<feature type="repeat" description="TPR" evidence="3">
    <location>
        <begin position="364"/>
        <end position="397"/>
    </location>
</feature>
<evidence type="ECO:0000256" key="1">
    <source>
        <dbReference type="ARBA" id="ARBA00022737"/>
    </source>
</evidence>
<evidence type="ECO:0000256" key="2">
    <source>
        <dbReference type="ARBA" id="ARBA00022803"/>
    </source>
</evidence>
<keyword evidence="5" id="KW-1185">Reference proteome</keyword>